<protein>
    <recommendedName>
        <fullName evidence="5">DUF1549 domain-containing protein</fullName>
    </recommendedName>
</protein>
<dbReference type="PANTHER" id="PTHR35889:SF3">
    <property type="entry name" value="F-BOX DOMAIN-CONTAINING PROTEIN"/>
    <property type="match status" value="1"/>
</dbReference>
<evidence type="ECO:0000259" key="2">
    <source>
        <dbReference type="Pfam" id="PF07587"/>
    </source>
</evidence>
<reference evidence="3 4" key="1">
    <citation type="submission" date="2019-02" db="EMBL/GenBank/DDBJ databases">
        <title>Deep-cultivation of Planctomycetes and their phenomic and genomic characterization uncovers novel biology.</title>
        <authorList>
            <person name="Wiegand S."/>
            <person name="Jogler M."/>
            <person name="Boedeker C."/>
            <person name="Pinto D."/>
            <person name="Vollmers J."/>
            <person name="Rivas-Marin E."/>
            <person name="Kohn T."/>
            <person name="Peeters S.H."/>
            <person name="Heuer A."/>
            <person name="Rast P."/>
            <person name="Oberbeckmann S."/>
            <person name="Bunk B."/>
            <person name="Jeske O."/>
            <person name="Meyerdierks A."/>
            <person name="Storesund J.E."/>
            <person name="Kallscheuer N."/>
            <person name="Luecker S."/>
            <person name="Lage O.M."/>
            <person name="Pohl T."/>
            <person name="Merkel B.J."/>
            <person name="Hornburger P."/>
            <person name="Mueller R.-W."/>
            <person name="Bruemmer F."/>
            <person name="Labrenz M."/>
            <person name="Spormann A.M."/>
            <person name="Op den Camp H."/>
            <person name="Overmann J."/>
            <person name="Amann R."/>
            <person name="Jetten M.S.M."/>
            <person name="Mascher T."/>
            <person name="Medema M.H."/>
            <person name="Devos D.P."/>
            <person name="Kaster A.-K."/>
            <person name="Ovreas L."/>
            <person name="Rohde M."/>
            <person name="Galperin M.Y."/>
            <person name="Jogler C."/>
        </authorList>
    </citation>
    <scope>NUCLEOTIDE SEQUENCE [LARGE SCALE GENOMIC DNA]</scope>
    <source>
        <strain evidence="3 4">Pla110</strain>
    </source>
</reference>
<dbReference type="EMBL" id="CP036281">
    <property type="protein sequence ID" value="QDU82803.1"/>
    <property type="molecule type" value="Genomic_DNA"/>
</dbReference>
<sequence length="554" mass="63747">MFSSFSNSGSVPFIRYSFCFGLMLIVSGMVVSASAAPKTQGFSTGSRDPFVTEINQRLDQHWKDNEVVPSDIADDEEWLRRVYLDLTGRIPSTEEVRRFLGEKEEAPSRTQIIEELLSSDEYISNWTTVWTNLSIGRQTPRRVSRRGMEKFYREAFARNRPWNEVVTDLILAEGHYEENGAVNYLLAQMTMRDEQVLLTAKTAKLFLGQQLQCVQCHNHPFNQWKQEQFWQFNSFFRQIDKIDHRKIDPDSGRRVDDYSEVVLRDFSGPVHFDRRDGLKQVAYPIFNGESVNPDVTTDRREGLTSLLAQGERPAIASAMVNRMWSHFFGYGFVNPVDDIGPHNHSAMPELFDRMADEFVKNNYDVKKLMNWIVNSKAYNLTSKFNPGNEFDDPAAGETPLFSKMYLKSLEAEQLYDSLLVATRADAAGRADYEEQLNRREQWLRQFVIEFGNDEGTEATTFNGTIPQALMLMNGQLVRNAMSMEGESFLQQLKNNSKLKPLEKVNEVYLATLNRYPTSRERSALTKLFKGNPEEAALQDLLWALLNSNEFITNH</sequence>
<accession>A0A518CUA0</accession>
<gene>
    <name evidence="3" type="ORF">Pla110_45660</name>
</gene>
<dbReference type="Proteomes" id="UP000317178">
    <property type="component" value="Chromosome"/>
</dbReference>
<feature type="domain" description="DUF1549" evidence="1">
    <location>
        <begin position="53"/>
        <end position="240"/>
    </location>
</feature>
<evidence type="ECO:0000313" key="3">
    <source>
        <dbReference type="EMBL" id="QDU82803.1"/>
    </source>
</evidence>
<evidence type="ECO:0000259" key="1">
    <source>
        <dbReference type="Pfam" id="PF07583"/>
    </source>
</evidence>
<dbReference type="InterPro" id="IPR022655">
    <property type="entry name" value="DUF1553"/>
</dbReference>
<evidence type="ECO:0000313" key="4">
    <source>
        <dbReference type="Proteomes" id="UP000317178"/>
    </source>
</evidence>
<name>A0A518CUA0_9PLAN</name>
<dbReference type="InterPro" id="IPR011444">
    <property type="entry name" value="DUF1549"/>
</dbReference>
<dbReference type="OrthoDB" id="289126at2"/>
<dbReference type="AlphaFoldDB" id="A0A518CUA0"/>
<dbReference type="PANTHER" id="PTHR35889">
    <property type="entry name" value="CYCLOINULO-OLIGOSACCHARIDE FRUCTANOTRANSFERASE-RELATED"/>
    <property type="match status" value="1"/>
</dbReference>
<keyword evidence="4" id="KW-1185">Reference proteome</keyword>
<feature type="domain" description="DUF1553" evidence="2">
    <location>
        <begin position="299"/>
        <end position="424"/>
    </location>
</feature>
<dbReference type="Pfam" id="PF07587">
    <property type="entry name" value="PSD1"/>
    <property type="match status" value="1"/>
</dbReference>
<evidence type="ECO:0008006" key="5">
    <source>
        <dbReference type="Google" id="ProtNLM"/>
    </source>
</evidence>
<dbReference type="KEGG" id="plon:Pla110_45660"/>
<dbReference type="Pfam" id="PF07583">
    <property type="entry name" value="PSCyt2"/>
    <property type="match status" value="1"/>
</dbReference>
<organism evidence="3 4">
    <name type="scientific">Polystyrenella longa</name>
    <dbReference type="NCBI Taxonomy" id="2528007"/>
    <lineage>
        <taxon>Bacteria</taxon>
        <taxon>Pseudomonadati</taxon>
        <taxon>Planctomycetota</taxon>
        <taxon>Planctomycetia</taxon>
        <taxon>Planctomycetales</taxon>
        <taxon>Planctomycetaceae</taxon>
        <taxon>Polystyrenella</taxon>
    </lineage>
</organism>
<proteinExistence type="predicted"/>